<evidence type="ECO:0000259" key="1">
    <source>
        <dbReference type="PROSITE" id="PS51186"/>
    </source>
</evidence>
<dbReference type="InterPro" id="IPR016181">
    <property type="entry name" value="Acyl_CoA_acyltransferase"/>
</dbReference>
<dbReference type="PROSITE" id="PS51186">
    <property type="entry name" value="GNAT"/>
    <property type="match status" value="1"/>
</dbReference>
<dbReference type="PANTHER" id="PTHR13355">
    <property type="entry name" value="GLUCOSAMINE 6-PHOSPHATE N-ACETYLTRANSFERASE"/>
    <property type="match status" value="1"/>
</dbReference>
<sequence length="142" mass="16070">MQNYEIQSGDWARLAVDAKPIREQVFIQEQHISPEDEWDAQDAIALHFVVYIAGQAVATARLLENHSIGRVAVLKSQRGLGLGRVLMQHIIQLARQQCRPEVKLSAQVHAIPFYQSLGFYVEGESYLDCGIPHVDMRLVFES</sequence>
<evidence type="ECO:0000313" key="2">
    <source>
        <dbReference type="EMBL" id="MDM1719425.1"/>
    </source>
</evidence>
<gene>
    <name evidence="2" type="ORF">HX110_09855</name>
</gene>
<reference evidence="2" key="1">
    <citation type="submission" date="2020-06" db="EMBL/GenBank/DDBJ databases">
        <authorList>
            <person name="Dong N."/>
        </authorList>
    </citation>
    <scope>NUCLEOTIDE SEQUENCE</scope>
    <source>
        <strain evidence="2">DF49-4</strain>
    </source>
</reference>
<dbReference type="EMBL" id="JACANG010000018">
    <property type="protein sequence ID" value="MDM1719425.1"/>
    <property type="molecule type" value="Genomic_DNA"/>
</dbReference>
<reference evidence="2" key="2">
    <citation type="journal article" date="2022" name="Sci. Total Environ.">
        <title>Prevalence, transmission, and molecular epidemiology of tet(X)-positive bacteria among humans, animals, and environmental niches in China: An epidemiological, and genomic-based study.</title>
        <authorList>
            <person name="Dong N."/>
            <person name="Zeng Y."/>
            <person name="Cai C."/>
            <person name="Sun C."/>
            <person name="Lu J."/>
            <person name="Liu C."/>
            <person name="Zhou H."/>
            <person name="Sun Q."/>
            <person name="Shu L."/>
            <person name="Wang H."/>
            <person name="Wang Y."/>
            <person name="Wang S."/>
            <person name="Wu C."/>
            <person name="Chan E.W."/>
            <person name="Chen G."/>
            <person name="Shen Z."/>
            <person name="Chen S."/>
            <person name="Zhang R."/>
        </authorList>
    </citation>
    <scope>NUCLEOTIDE SEQUENCE</scope>
    <source>
        <strain evidence="2">DF49-4</strain>
    </source>
</reference>
<organism evidence="2 3">
    <name type="scientific">Acinetobacter towneri</name>
    <dbReference type="NCBI Taxonomy" id="202956"/>
    <lineage>
        <taxon>Bacteria</taxon>
        <taxon>Pseudomonadati</taxon>
        <taxon>Pseudomonadota</taxon>
        <taxon>Gammaproteobacteria</taxon>
        <taxon>Moraxellales</taxon>
        <taxon>Moraxellaceae</taxon>
        <taxon>Acinetobacter</taxon>
    </lineage>
</organism>
<dbReference type="InterPro" id="IPR039143">
    <property type="entry name" value="GNPNAT1-like"/>
</dbReference>
<proteinExistence type="predicted"/>
<comment type="caution">
    <text evidence="2">The sequence shown here is derived from an EMBL/GenBank/DDBJ whole genome shotgun (WGS) entry which is preliminary data.</text>
</comment>
<evidence type="ECO:0000313" key="3">
    <source>
        <dbReference type="Proteomes" id="UP001174419"/>
    </source>
</evidence>
<dbReference type="AlphaFoldDB" id="A0AB35M1M2"/>
<dbReference type="Proteomes" id="UP001174419">
    <property type="component" value="Unassembled WGS sequence"/>
</dbReference>
<dbReference type="InterPro" id="IPR000182">
    <property type="entry name" value="GNAT_dom"/>
</dbReference>
<dbReference type="GO" id="GO:0004343">
    <property type="term" value="F:glucosamine 6-phosphate N-acetyltransferase activity"/>
    <property type="evidence" value="ECO:0007669"/>
    <property type="project" value="TreeGrafter"/>
</dbReference>
<feature type="domain" description="N-acetyltransferase" evidence="1">
    <location>
        <begin position="4"/>
        <end position="141"/>
    </location>
</feature>
<dbReference type="Pfam" id="PF13673">
    <property type="entry name" value="Acetyltransf_10"/>
    <property type="match status" value="1"/>
</dbReference>
<dbReference type="RefSeq" id="WP_179989187.1">
    <property type="nucleotide sequence ID" value="NZ_JACANG010000018.1"/>
</dbReference>
<dbReference type="Gene3D" id="3.40.630.30">
    <property type="match status" value="1"/>
</dbReference>
<dbReference type="CDD" id="cd04301">
    <property type="entry name" value="NAT_SF"/>
    <property type="match status" value="1"/>
</dbReference>
<name>A0AB35M1M2_9GAMM</name>
<dbReference type="SUPFAM" id="SSF55729">
    <property type="entry name" value="Acyl-CoA N-acyltransferases (Nat)"/>
    <property type="match status" value="1"/>
</dbReference>
<dbReference type="PANTHER" id="PTHR13355:SF11">
    <property type="entry name" value="GLUCOSAMINE 6-PHOSPHATE N-ACETYLTRANSFERASE"/>
    <property type="match status" value="1"/>
</dbReference>
<accession>A0AB35M1M2</accession>
<protein>
    <submittedName>
        <fullName evidence="2">GNAT family N-acetyltransferase</fullName>
    </submittedName>
</protein>